<reference evidence="11" key="1">
    <citation type="submission" date="2016-09" db="EMBL/GenBank/DDBJ databases">
        <authorList>
            <person name="Wibberg D."/>
        </authorList>
    </citation>
    <scope>NUCLEOTIDE SEQUENCE [LARGE SCALE GENOMIC DNA]</scope>
</reference>
<dbReference type="GO" id="GO:0015031">
    <property type="term" value="P:protein transport"/>
    <property type="evidence" value="ECO:0007669"/>
    <property type="project" value="UniProtKB-KW"/>
</dbReference>
<dbReference type="PANTHER" id="PTHR34982:SF1">
    <property type="entry name" value="FLAGELLAR ASSEMBLY PROTEIN FLIH"/>
    <property type="match status" value="1"/>
</dbReference>
<proteinExistence type="inferred from homology"/>
<evidence type="ECO:0000256" key="2">
    <source>
        <dbReference type="ARBA" id="ARBA00006602"/>
    </source>
</evidence>
<organism evidence="10 11">
    <name type="scientific">Donghicola eburneus</name>
    <dbReference type="NCBI Taxonomy" id="393278"/>
    <lineage>
        <taxon>Bacteria</taxon>
        <taxon>Pseudomonadati</taxon>
        <taxon>Pseudomonadota</taxon>
        <taxon>Alphaproteobacteria</taxon>
        <taxon>Rhodobacterales</taxon>
        <taxon>Roseobacteraceae</taxon>
        <taxon>Donghicola</taxon>
    </lineage>
</organism>
<name>A0A1M4N4V3_9RHOB</name>
<dbReference type="RefSeq" id="WP_072708342.1">
    <property type="nucleotide sequence ID" value="NZ_FMJB01000063.1"/>
</dbReference>
<evidence type="ECO:0000256" key="3">
    <source>
        <dbReference type="ARBA" id="ARBA00016507"/>
    </source>
</evidence>
<dbReference type="InterPro" id="IPR018035">
    <property type="entry name" value="Flagellar_FliH/T3SS_HrpE"/>
</dbReference>
<dbReference type="Proteomes" id="UP000184085">
    <property type="component" value="Unassembled WGS sequence"/>
</dbReference>
<dbReference type="GO" id="GO:0044781">
    <property type="term" value="P:bacterial-type flagellum organization"/>
    <property type="evidence" value="ECO:0007669"/>
    <property type="project" value="UniProtKB-KW"/>
</dbReference>
<sequence length="287" mass="30464">MSQQSRPNPALDRALDHEDIMRLIREADQSGFVQTGGLPTKVSATPENFRPKGFVAVSEDELPDLSDELPEDQVELSANAAPQEAPATDAPSAQPAAQQIDVEAIRKAAWAEGYQAGLAEAEAKAALTAPEPEAQPELMNDEAAIAAAREEAYAEAQAQFAEARDAFIAATDRLMTPDTDALAGLREQLTEAVRKLASDRAGVQIDTTPARFVNKIEALVETVAAGVSDVTIRLSPKDLDAVSPFLSEAPVVQQSRLIADANLRRGDVGISTPDISLTDSLTKKGAK</sequence>
<evidence type="ECO:0000256" key="1">
    <source>
        <dbReference type="ARBA" id="ARBA00003041"/>
    </source>
</evidence>
<gene>
    <name evidence="10" type="ORF">KARMA_3340</name>
</gene>
<comment type="function">
    <text evidence="1">Needed for flagellar regrowth and assembly.</text>
</comment>
<keyword evidence="4" id="KW-0813">Transport</keyword>
<feature type="compositionally biased region" description="Acidic residues" evidence="8">
    <location>
        <begin position="60"/>
        <end position="74"/>
    </location>
</feature>
<feature type="domain" description="Flagellar assembly protein FliH/Type III secretion system HrpE" evidence="9">
    <location>
        <begin position="169"/>
        <end position="274"/>
    </location>
</feature>
<comment type="similarity">
    <text evidence="2">Belongs to the FliH family.</text>
</comment>
<accession>A0A1M4N4V3</accession>
<feature type="region of interest" description="Disordered" evidence="8">
    <location>
        <begin position="60"/>
        <end position="98"/>
    </location>
</feature>
<evidence type="ECO:0000256" key="8">
    <source>
        <dbReference type="SAM" id="MobiDB-lite"/>
    </source>
</evidence>
<keyword evidence="5" id="KW-1005">Bacterial flagellum biogenesis</keyword>
<evidence type="ECO:0000256" key="6">
    <source>
        <dbReference type="ARBA" id="ARBA00022927"/>
    </source>
</evidence>
<protein>
    <recommendedName>
        <fullName evidence="3">Flagellar assembly protein FliH</fullName>
    </recommendedName>
</protein>
<dbReference type="InterPro" id="IPR051472">
    <property type="entry name" value="T3SS_Stator/FliH"/>
</dbReference>
<dbReference type="EMBL" id="FMJB01000063">
    <property type="protein sequence ID" value="SCM69107.1"/>
    <property type="molecule type" value="Genomic_DNA"/>
</dbReference>
<keyword evidence="7" id="KW-1006">Bacterial flagellum protein export</keyword>
<evidence type="ECO:0000313" key="11">
    <source>
        <dbReference type="Proteomes" id="UP000184085"/>
    </source>
</evidence>
<keyword evidence="6" id="KW-0653">Protein transport</keyword>
<evidence type="ECO:0000259" key="9">
    <source>
        <dbReference type="Pfam" id="PF02108"/>
    </source>
</evidence>
<dbReference type="AlphaFoldDB" id="A0A1M4N4V3"/>
<keyword evidence="11" id="KW-1185">Reference proteome</keyword>
<evidence type="ECO:0000256" key="4">
    <source>
        <dbReference type="ARBA" id="ARBA00022448"/>
    </source>
</evidence>
<evidence type="ECO:0000256" key="5">
    <source>
        <dbReference type="ARBA" id="ARBA00022795"/>
    </source>
</evidence>
<evidence type="ECO:0000256" key="7">
    <source>
        <dbReference type="ARBA" id="ARBA00023225"/>
    </source>
</evidence>
<dbReference type="PANTHER" id="PTHR34982">
    <property type="entry name" value="YOP PROTEINS TRANSLOCATION PROTEIN L"/>
    <property type="match status" value="1"/>
</dbReference>
<dbReference type="Pfam" id="PF02108">
    <property type="entry name" value="FliH"/>
    <property type="match status" value="1"/>
</dbReference>
<dbReference type="GO" id="GO:0005829">
    <property type="term" value="C:cytosol"/>
    <property type="evidence" value="ECO:0007669"/>
    <property type="project" value="TreeGrafter"/>
</dbReference>
<evidence type="ECO:0000313" key="10">
    <source>
        <dbReference type="EMBL" id="SCM69107.1"/>
    </source>
</evidence>